<gene>
    <name evidence="2" type="ORF">FUAX_18870</name>
</gene>
<name>A0AAU9CJF6_9BACT</name>
<feature type="signal peptide" evidence="1">
    <location>
        <begin position="1"/>
        <end position="18"/>
    </location>
</feature>
<evidence type="ECO:0000256" key="1">
    <source>
        <dbReference type="SAM" id="SignalP"/>
    </source>
</evidence>
<dbReference type="KEGG" id="fax:FUAX_18870"/>
<dbReference type="InterPro" id="IPR046219">
    <property type="entry name" value="DUF6252"/>
</dbReference>
<dbReference type="Pfam" id="PF19765">
    <property type="entry name" value="DUF6252"/>
    <property type="match status" value="1"/>
</dbReference>
<evidence type="ECO:0008006" key="4">
    <source>
        <dbReference type="Google" id="ProtNLM"/>
    </source>
</evidence>
<sequence length="163" mass="17809">MNKLRGLFVVMLFVSLFACSSKDSVDEITQRGTVEFKLNGTSKKFTKANSYVISGESILLTFGNDKREIVTFRIPEVKEKDLPATFDMNHKGNVLSAGYAAGNDVYLATNGINGIGKIGDFSITVTAYGNKKISGKFSLKAKHSENTSTVTITDGNFTDVRIY</sequence>
<evidence type="ECO:0000313" key="2">
    <source>
        <dbReference type="EMBL" id="BDD09455.1"/>
    </source>
</evidence>
<accession>A0AAU9CJF6</accession>
<dbReference type="RefSeq" id="WP_338394655.1">
    <property type="nucleotide sequence ID" value="NZ_AP025314.1"/>
</dbReference>
<dbReference type="EMBL" id="AP025314">
    <property type="protein sequence ID" value="BDD09455.1"/>
    <property type="molecule type" value="Genomic_DNA"/>
</dbReference>
<keyword evidence="3" id="KW-1185">Reference proteome</keyword>
<dbReference type="AlphaFoldDB" id="A0AAU9CJF6"/>
<proteinExistence type="predicted"/>
<keyword evidence="1" id="KW-0732">Signal</keyword>
<dbReference type="Proteomes" id="UP001348817">
    <property type="component" value="Chromosome"/>
</dbReference>
<organism evidence="2 3">
    <name type="scientific">Fulvitalea axinellae</name>
    <dbReference type="NCBI Taxonomy" id="1182444"/>
    <lineage>
        <taxon>Bacteria</taxon>
        <taxon>Pseudomonadati</taxon>
        <taxon>Bacteroidota</taxon>
        <taxon>Cytophagia</taxon>
        <taxon>Cytophagales</taxon>
        <taxon>Persicobacteraceae</taxon>
        <taxon>Fulvitalea</taxon>
    </lineage>
</organism>
<feature type="chain" id="PRO_5043739804" description="Lipocalin-like domain-containing protein" evidence="1">
    <location>
        <begin position="19"/>
        <end position="163"/>
    </location>
</feature>
<reference evidence="2 3" key="1">
    <citation type="submission" date="2021-12" db="EMBL/GenBank/DDBJ databases">
        <title>Genome sequencing of bacteria with rrn-lacking chromosome and rrn-plasmid.</title>
        <authorList>
            <person name="Anda M."/>
            <person name="Iwasaki W."/>
        </authorList>
    </citation>
    <scope>NUCLEOTIDE SEQUENCE [LARGE SCALE GENOMIC DNA]</scope>
    <source>
        <strain evidence="2 3">DSM 100852</strain>
    </source>
</reference>
<protein>
    <recommendedName>
        <fullName evidence="4">Lipocalin-like domain-containing protein</fullName>
    </recommendedName>
</protein>
<evidence type="ECO:0000313" key="3">
    <source>
        <dbReference type="Proteomes" id="UP001348817"/>
    </source>
</evidence>